<gene>
    <name evidence="1" type="ORF">MBAV_000162</name>
</gene>
<dbReference type="AlphaFoldDB" id="A0A0F3H0I3"/>
<dbReference type="Proteomes" id="UP000033423">
    <property type="component" value="Unassembled WGS sequence"/>
</dbReference>
<dbReference type="EMBL" id="LACI01000077">
    <property type="protein sequence ID" value="KJU87645.1"/>
    <property type="molecule type" value="Genomic_DNA"/>
</dbReference>
<keyword evidence="2" id="KW-1185">Reference proteome</keyword>
<organism evidence="1 2">
    <name type="scientific">Candidatus Magnetobacterium bavaricum</name>
    <dbReference type="NCBI Taxonomy" id="29290"/>
    <lineage>
        <taxon>Bacteria</taxon>
        <taxon>Pseudomonadati</taxon>
        <taxon>Nitrospirota</taxon>
        <taxon>Thermodesulfovibrionia</taxon>
        <taxon>Thermodesulfovibrionales</taxon>
        <taxon>Candidatus Magnetobacteriaceae</taxon>
        <taxon>Candidatus Magnetobacterium</taxon>
    </lineage>
</organism>
<reference evidence="1 2" key="1">
    <citation type="submission" date="2015-02" db="EMBL/GenBank/DDBJ databases">
        <title>Single-cell genomics of uncultivated deep-branching MTB reveals a conserved set of magnetosome genes.</title>
        <authorList>
            <person name="Kolinko S."/>
            <person name="Richter M."/>
            <person name="Glockner F.O."/>
            <person name="Brachmann A."/>
            <person name="Schuler D."/>
        </authorList>
    </citation>
    <scope>NUCLEOTIDE SEQUENCE [LARGE SCALE GENOMIC DNA]</scope>
    <source>
        <strain evidence="1">TM-1</strain>
    </source>
</reference>
<protein>
    <submittedName>
        <fullName evidence="1">Uncharacterized protein</fullName>
    </submittedName>
</protein>
<sequence>MKMCFHDNFRIGNYGIKGANHLDLIILNSKYVPTSSRKYLQEQKICSHLQ</sequence>
<proteinExistence type="predicted"/>
<comment type="caution">
    <text evidence="1">The sequence shown here is derived from an EMBL/GenBank/DDBJ whole genome shotgun (WGS) entry which is preliminary data.</text>
</comment>
<accession>A0A0F3H0I3</accession>
<evidence type="ECO:0000313" key="1">
    <source>
        <dbReference type="EMBL" id="KJU87645.1"/>
    </source>
</evidence>
<evidence type="ECO:0000313" key="2">
    <source>
        <dbReference type="Proteomes" id="UP000033423"/>
    </source>
</evidence>
<name>A0A0F3H0I3_9BACT</name>